<comment type="caution">
    <text evidence="1">The sequence shown here is derived from an EMBL/GenBank/DDBJ whole genome shotgun (WGS) entry which is preliminary data.</text>
</comment>
<keyword evidence="2" id="KW-1185">Reference proteome</keyword>
<dbReference type="Pfam" id="PF19799">
    <property type="entry name" value="DUF6282"/>
    <property type="match status" value="1"/>
</dbReference>
<sequence length="314" mass="33311">MTSSPLTGQERDAAIAALLVGAVDLHCHSGPAVMPRILDHHDQLQEAAAAGFRAVVTKDHFYLGTPHAIILETLFPDLGTRMFSGIALNNASGGINPHAVDHAVKLGARIVWMPTLSAANHIAKMATEAKGFPKVAGALDPIPLTVLDANGRLTDDTLKVLDLVAAADVILAGGHLSAQELIVLFEEGQRRGLKKMMVNHPTYVIGCTDDDIRTLVSFGARMEHSICQFIPGRAKKFEPDYALHLIEVAGTKNTLFGSDLGLQGSARPIDGYQTFVGQMLDLGVAPDDITTMIARNGAEMLNLDGPVSSSEIGA</sequence>
<dbReference type="InterPro" id="IPR032466">
    <property type="entry name" value="Metal_Hydrolase"/>
</dbReference>
<dbReference type="Proteomes" id="UP000477083">
    <property type="component" value="Unassembled WGS sequence"/>
</dbReference>
<evidence type="ECO:0008006" key="3">
    <source>
        <dbReference type="Google" id="ProtNLM"/>
    </source>
</evidence>
<reference evidence="1 2" key="1">
    <citation type="submission" date="2020-01" db="EMBL/GenBank/DDBJ databases">
        <title>Frigidibacter albus SP32T (=CGMCC 1.13995T).</title>
        <authorList>
            <person name="Liao X."/>
        </authorList>
    </citation>
    <scope>NUCLEOTIDE SEQUENCE [LARGE SCALE GENOMIC DNA]</scope>
    <source>
        <strain evidence="1 2">SP32</strain>
    </source>
</reference>
<protein>
    <recommendedName>
        <fullName evidence="3">Cytosolic protein</fullName>
    </recommendedName>
</protein>
<dbReference type="OrthoDB" id="9789440at2"/>
<dbReference type="InterPro" id="IPR046249">
    <property type="entry name" value="DUF6282"/>
</dbReference>
<accession>A0A6L8VP83</accession>
<evidence type="ECO:0000313" key="1">
    <source>
        <dbReference type="EMBL" id="MZQ90950.1"/>
    </source>
</evidence>
<dbReference type="RefSeq" id="WP_161348334.1">
    <property type="nucleotide sequence ID" value="NZ_BMGW01000013.1"/>
</dbReference>
<dbReference type="SUPFAM" id="SSF51556">
    <property type="entry name" value="Metallo-dependent hydrolases"/>
    <property type="match status" value="1"/>
</dbReference>
<dbReference type="EMBL" id="WWNR01000013">
    <property type="protein sequence ID" value="MZQ90950.1"/>
    <property type="molecule type" value="Genomic_DNA"/>
</dbReference>
<gene>
    <name evidence="1" type="ORF">GS660_17800</name>
</gene>
<name>A0A6L8VP83_9RHOB</name>
<organism evidence="1 2">
    <name type="scientific">Frigidibacter albus</name>
    <dbReference type="NCBI Taxonomy" id="1465486"/>
    <lineage>
        <taxon>Bacteria</taxon>
        <taxon>Pseudomonadati</taxon>
        <taxon>Pseudomonadota</taxon>
        <taxon>Alphaproteobacteria</taxon>
        <taxon>Rhodobacterales</taxon>
        <taxon>Paracoccaceae</taxon>
        <taxon>Frigidibacter</taxon>
    </lineage>
</organism>
<evidence type="ECO:0000313" key="2">
    <source>
        <dbReference type="Proteomes" id="UP000477083"/>
    </source>
</evidence>
<proteinExistence type="predicted"/>
<dbReference type="AlphaFoldDB" id="A0A6L8VP83"/>